<dbReference type="FunFam" id="3.30.70.240:FF:000003">
    <property type="entry name" value="Translation elongation factor 2"/>
    <property type="match status" value="1"/>
</dbReference>
<dbReference type="SUPFAM" id="SSF50447">
    <property type="entry name" value="Translation proteins"/>
    <property type="match status" value="1"/>
</dbReference>
<evidence type="ECO:0000256" key="2">
    <source>
        <dbReference type="ARBA" id="ARBA00022490"/>
    </source>
</evidence>
<dbReference type="InterPro" id="IPR004161">
    <property type="entry name" value="EFTu-like_2"/>
</dbReference>
<dbReference type="Gene3D" id="3.30.230.10">
    <property type="match status" value="1"/>
</dbReference>
<evidence type="ECO:0000256" key="6">
    <source>
        <dbReference type="ARBA" id="ARBA00023134"/>
    </source>
</evidence>
<dbReference type="AlphaFoldDB" id="A0A914WQU8"/>
<dbReference type="Pfam" id="PF03764">
    <property type="entry name" value="EFG_IV"/>
    <property type="match status" value="1"/>
</dbReference>
<dbReference type="SUPFAM" id="SSF52540">
    <property type="entry name" value="P-loop containing nucleoside triphosphate hydrolases"/>
    <property type="match status" value="1"/>
</dbReference>
<dbReference type="InterPro" id="IPR005517">
    <property type="entry name" value="Transl_elong_EFG/EF2_IV"/>
</dbReference>
<dbReference type="FunFam" id="3.40.50.300:FF:000058">
    <property type="entry name" value="Translation elongation factor 2"/>
    <property type="match status" value="1"/>
</dbReference>
<dbReference type="Pfam" id="PF14492">
    <property type="entry name" value="EFG_III"/>
    <property type="match status" value="1"/>
</dbReference>
<keyword evidence="2" id="KW-0963">Cytoplasm</keyword>
<dbReference type="PRINTS" id="PR00315">
    <property type="entry name" value="ELONGATNFCT"/>
</dbReference>
<dbReference type="SMART" id="SM00838">
    <property type="entry name" value="EFG_C"/>
    <property type="match status" value="1"/>
</dbReference>
<keyword evidence="8" id="KW-1185">Reference proteome</keyword>
<dbReference type="PANTHER" id="PTHR42908:SF10">
    <property type="entry name" value="EUKARYOTIC TRANSLATION ELONGATION FACTOR 2"/>
    <property type="match status" value="1"/>
</dbReference>
<dbReference type="SUPFAM" id="SSF54211">
    <property type="entry name" value="Ribosomal protein S5 domain 2-like"/>
    <property type="match status" value="1"/>
</dbReference>
<dbReference type="FunFam" id="2.40.30.10:FF:000010">
    <property type="entry name" value="Translation elongation factor 2"/>
    <property type="match status" value="1"/>
</dbReference>
<dbReference type="GO" id="GO:0043022">
    <property type="term" value="F:ribosome binding"/>
    <property type="evidence" value="ECO:0007669"/>
    <property type="project" value="TreeGrafter"/>
</dbReference>
<feature type="domain" description="Tr-type G" evidence="7">
    <location>
        <begin position="17"/>
        <end position="243"/>
    </location>
</feature>
<dbReference type="Gene3D" id="3.30.70.240">
    <property type="match status" value="1"/>
</dbReference>
<dbReference type="NCBIfam" id="TIGR00231">
    <property type="entry name" value="small_GTP"/>
    <property type="match status" value="1"/>
</dbReference>
<comment type="subcellular location">
    <subcellularLocation>
        <location evidence="1">Cytoplasm</location>
    </subcellularLocation>
</comment>
<evidence type="ECO:0000313" key="8">
    <source>
        <dbReference type="Proteomes" id="UP000887566"/>
    </source>
</evidence>
<dbReference type="PANTHER" id="PTHR42908">
    <property type="entry name" value="TRANSLATION ELONGATION FACTOR-RELATED"/>
    <property type="match status" value="1"/>
</dbReference>
<evidence type="ECO:0000256" key="1">
    <source>
        <dbReference type="ARBA" id="ARBA00004496"/>
    </source>
</evidence>
<dbReference type="Proteomes" id="UP000887566">
    <property type="component" value="Unplaced"/>
</dbReference>
<name>A0A914WQU8_9BILA</name>
<evidence type="ECO:0000313" key="9">
    <source>
        <dbReference type="WBParaSite" id="PSAMB.scaffold4588size14149.g24692.t1"/>
    </source>
</evidence>
<organism evidence="8 9">
    <name type="scientific">Plectus sambesii</name>
    <dbReference type="NCBI Taxonomy" id="2011161"/>
    <lineage>
        <taxon>Eukaryota</taxon>
        <taxon>Metazoa</taxon>
        <taxon>Ecdysozoa</taxon>
        <taxon>Nematoda</taxon>
        <taxon>Chromadorea</taxon>
        <taxon>Plectida</taxon>
        <taxon>Plectina</taxon>
        <taxon>Plectoidea</taxon>
        <taxon>Plectidae</taxon>
        <taxon>Plectus</taxon>
    </lineage>
</organism>
<evidence type="ECO:0000256" key="5">
    <source>
        <dbReference type="ARBA" id="ARBA00022917"/>
    </source>
</evidence>
<dbReference type="InterPro" id="IPR009000">
    <property type="entry name" value="Transl_B-barrel_sf"/>
</dbReference>
<keyword evidence="4" id="KW-0251">Elongation factor</keyword>
<dbReference type="WBParaSite" id="PSAMB.scaffold4588size14149.g24692.t1">
    <property type="protein sequence ID" value="PSAMB.scaffold4588size14149.g24692.t1"/>
    <property type="gene ID" value="PSAMB.scaffold4588size14149.g24692"/>
</dbReference>
<keyword evidence="6" id="KW-0342">GTP-binding</keyword>
<dbReference type="CDD" id="cd16261">
    <property type="entry name" value="EF2_snRNP_III"/>
    <property type="match status" value="1"/>
</dbReference>
<dbReference type="InterPro" id="IPR041095">
    <property type="entry name" value="EFG_II"/>
</dbReference>
<accession>A0A914WQU8</accession>
<dbReference type="InterPro" id="IPR000795">
    <property type="entry name" value="T_Tr_GTP-bd_dom"/>
</dbReference>
<dbReference type="GO" id="GO:0005829">
    <property type="term" value="C:cytosol"/>
    <property type="evidence" value="ECO:0007669"/>
    <property type="project" value="TreeGrafter"/>
</dbReference>
<dbReference type="InterPro" id="IPR020568">
    <property type="entry name" value="Ribosomal_Su5_D2-typ_SF"/>
</dbReference>
<evidence type="ECO:0000256" key="3">
    <source>
        <dbReference type="ARBA" id="ARBA00022741"/>
    </source>
</evidence>
<dbReference type="GO" id="GO:0003924">
    <property type="term" value="F:GTPase activity"/>
    <property type="evidence" value="ECO:0007669"/>
    <property type="project" value="InterPro"/>
</dbReference>
<dbReference type="InterPro" id="IPR014721">
    <property type="entry name" value="Ribsml_uS5_D2-typ_fold_subgr"/>
</dbReference>
<dbReference type="InterPro" id="IPR027417">
    <property type="entry name" value="P-loop_NTPase"/>
</dbReference>
<dbReference type="Gene3D" id="2.40.30.10">
    <property type="entry name" value="Translation factors"/>
    <property type="match status" value="1"/>
</dbReference>
<protein>
    <submittedName>
        <fullName evidence="9">Tr-type G domain-containing protein</fullName>
    </submittedName>
</protein>
<keyword evidence="5" id="KW-0648">Protein biosynthesis</keyword>
<dbReference type="CDD" id="cd01681">
    <property type="entry name" value="aeEF2_snRNP_like_IV"/>
    <property type="match status" value="1"/>
</dbReference>
<dbReference type="FunFam" id="3.30.70.870:FF:000002">
    <property type="entry name" value="Translation elongation factor 2"/>
    <property type="match status" value="1"/>
</dbReference>
<dbReference type="Gene3D" id="3.40.50.300">
    <property type="entry name" value="P-loop containing nucleotide triphosphate hydrolases"/>
    <property type="match status" value="1"/>
</dbReference>
<dbReference type="GO" id="GO:1990904">
    <property type="term" value="C:ribonucleoprotein complex"/>
    <property type="evidence" value="ECO:0007669"/>
    <property type="project" value="TreeGrafter"/>
</dbReference>
<dbReference type="InterPro" id="IPR035647">
    <property type="entry name" value="EFG_III/V"/>
</dbReference>
<reference evidence="9" key="1">
    <citation type="submission" date="2022-11" db="UniProtKB">
        <authorList>
            <consortium name="WormBaseParasite"/>
        </authorList>
    </citation>
    <scope>IDENTIFICATION</scope>
</reference>
<dbReference type="CDD" id="cd04096">
    <property type="entry name" value="eEF2_snRNP_like_C"/>
    <property type="match status" value="1"/>
</dbReference>
<dbReference type="Pfam" id="PF00679">
    <property type="entry name" value="EFG_C"/>
    <property type="match status" value="1"/>
</dbReference>
<sequence length="844" mass="92738">MVKYTAKEMRELMSAQRNIRNMSVVAHVDHGKTTLTDSLVSKAGIISEKKAGQACFTDGRPDEQQMGITIKSTAVSMCFELPDNVLSAITDREEIGNAFLVNLIDSPGHIDFSSEVSAALRVSDGAMVVVDCVSGVRTQTETVLRQALGEWIKPVLFLNKLDRAMAEQQLEPQELYIRLRAVVEHVNALIATYSSEEQAEAMGGLTLDPSIGNVGFGSGFQGWGFTLRSMAELYASKFGIKVEKLMRNLWGERYFDSKTRKWTNERPTESSTNGFVQFVLEPIYRVLRSTLLNSEDPLKLAEKLSISLSTEERLLKERDLLKLMLHRWLPASDAMVELICVHLPSPITAQRYRTDILYEGPMDDAAAIAMKTCDPNGPLMMYVSKMVPAFGKGRFYAFGRVFSGTVTTGMKARIQGPNYVPGGKSDLHEADSIQRVALMIGQKAESVNDVPCGNVCALIGVDKYLVKTGTITTFKDAHNLRVMKFSVSPVVRVAVQPADPKDLGKLVEGLKRLAKSDPMVQCIVEESGEHVVAGAGELHLQICLKDLEEDHAGVKIKRSDPVVSYRETVTGESAQMCLAKSANKLNRLFMKARPLPEGLAEAIDIGDVAPRGDTTVRSKLLHDRFGMDTSDVRKMWCFAPDDSGPNIVIDSTKACQHIQDIREAVCAGAQWALKQGPLGDEPVRGVRFDLYDAVVHSDSSHRGGSELLPATRRCMFASMLTAGATLFEPIYAVEIQCPESAIGAIYRVLNQRRGHINDQSAIGSSPMFLVKAFVPVNESFGMTEALMSNTSGQAHPQCTFDHWQVVPGSPTDVATLAGSLIQGIRRRKGVRLEVPDLSFYLDKL</sequence>
<dbReference type="InterPro" id="IPR005225">
    <property type="entry name" value="Small_GTP-bd"/>
</dbReference>
<dbReference type="GO" id="GO:0003746">
    <property type="term" value="F:translation elongation factor activity"/>
    <property type="evidence" value="ECO:0007669"/>
    <property type="project" value="UniProtKB-KW"/>
</dbReference>
<dbReference type="Pfam" id="PF00009">
    <property type="entry name" value="GTP_EFTU"/>
    <property type="match status" value="1"/>
</dbReference>
<dbReference type="Gene3D" id="3.30.70.870">
    <property type="entry name" value="Elongation Factor G (Translational Gtpase), domain 3"/>
    <property type="match status" value="1"/>
</dbReference>
<dbReference type="Pfam" id="PF03144">
    <property type="entry name" value="GTP_EFTU_D2"/>
    <property type="match status" value="1"/>
</dbReference>
<dbReference type="PROSITE" id="PS51722">
    <property type="entry name" value="G_TR_2"/>
    <property type="match status" value="1"/>
</dbReference>
<dbReference type="CDD" id="cd01885">
    <property type="entry name" value="EF2"/>
    <property type="match status" value="1"/>
</dbReference>
<dbReference type="SMART" id="SM00889">
    <property type="entry name" value="EFG_IV"/>
    <property type="match status" value="1"/>
</dbReference>
<evidence type="ECO:0000256" key="4">
    <source>
        <dbReference type="ARBA" id="ARBA00022768"/>
    </source>
</evidence>
<keyword evidence="3" id="KW-0547">Nucleotide-binding</keyword>
<dbReference type="GO" id="GO:0005525">
    <property type="term" value="F:GTP binding"/>
    <property type="evidence" value="ECO:0007669"/>
    <property type="project" value="UniProtKB-KW"/>
</dbReference>
<dbReference type="CDD" id="cd16268">
    <property type="entry name" value="EF2_II"/>
    <property type="match status" value="1"/>
</dbReference>
<dbReference type="InterPro" id="IPR000640">
    <property type="entry name" value="EFG_V-like"/>
</dbReference>
<proteinExistence type="predicted"/>
<dbReference type="SUPFAM" id="SSF54980">
    <property type="entry name" value="EF-G C-terminal domain-like"/>
    <property type="match status" value="2"/>
</dbReference>
<evidence type="ECO:0000259" key="7">
    <source>
        <dbReference type="PROSITE" id="PS51722"/>
    </source>
</evidence>